<sequence length="346" mass="37650">MIKAKEAALGIQKIGKSTSTSLMSLKPTETINLGLEAKADEQPLQSEVALEGMTKAEEAALGIQKIGKSTSASLLSKKSEMSLKPSETIITTSVFANEQSLQSKVPLEGKTNKVHDNDIVEIIKEEQVVRKNENAESSKKQNAKGLGVKKTVQLKKKKNVKFRCEICQVEVLARDFDTHKNGRKHGARLLIFTENKGSVPVSFAVSSETIPLTKDTVAANVLTKETNMKMADNFANPDKPSVPPVAEMLILIKNKETVLLESTPLTKDTSAVNVLTKETSMKMADNFANSDKPSVSPIAENVDKSTFISLVAEMLIFTKIEEIVPVSSTVSSETTPFTKDTHAVMF</sequence>
<evidence type="ECO:0000313" key="1">
    <source>
        <dbReference type="EMBL" id="KAI4344281.1"/>
    </source>
</evidence>
<keyword evidence="2" id="KW-1185">Reference proteome</keyword>
<name>A0ACB9PA14_BAUVA</name>
<comment type="caution">
    <text evidence="1">The sequence shown here is derived from an EMBL/GenBank/DDBJ whole genome shotgun (WGS) entry which is preliminary data.</text>
</comment>
<accession>A0ACB9PA14</accession>
<protein>
    <submittedName>
        <fullName evidence="1">Uncharacterized protein</fullName>
    </submittedName>
</protein>
<evidence type="ECO:0000313" key="2">
    <source>
        <dbReference type="Proteomes" id="UP000828941"/>
    </source>
</evidence>
<gene>
    <name evidence="1" type="ORF">L6164_011527</name>
</gene>
<dbReference type="EMBL" id="CM039430">
    <property type="protein sequence ID" value="KAI4344281.1"/>
    <property type="molecule type" value="Genomic_DNA"/>
</dbReference>
<proteinExistence type="predicted"/>
<organism evidence="1 2">
    <name type="scientific">Bauhinia variegata</name>
    <name type="common">Purple orchid tree</name>
    <name type="synonym">Phanera variegata</name>
    <dbReference type="NCBI Taxonomy" id="167791"/>
    <lineage>
        <taxon>Eukaryota</taxon>
        <taxon>Viridiplantae</taxon>
        <taxon>Streptophyta</taxon>
        <taxon>Embryophyta</taxon>
        <taxon>Tracheophyta</taxon>
        <taxon>Spermatophyta</taxon>
        <taxon>Magnoliopsida</taxon>
        <taxon>eudicotyledons</taxon>
        <taxon>Gunneridae</taxon>
        <taxon>Pentapetalae</taxon>
        <taxon>rosids</taxon>
        <taxon>fabids</taxon>
        <taxon>Fabales</taxon>
        <taxon>Fabaceae</taxon>
        <taxon>Cercidoideae</taxon>
        <taxon>Cercideae</taxon>
        <taxon>Bauhiniinae</taxon>
        <taxon>Bauhinia</taxon>
    </lineage>
</organism>
<dbReference type="Proteomes" id="UP000828941">
    <property type="component" value="Chromosome 5"/>
</dbReference>
<reference evidence="1 2" key="1">
    <citation type="journal article" date="2022" name="DNA Res.">
        <title>Chromosomal-level genome assembly of the orchid tree Bauhinia variegata (Leguminosae; Cercidoideae) supports the allotetraploid origin hypothesis of Bauhinia.</title>
        <authorList>
            <person name="Zhong Y."/>
            <person name="Chen Y."/>
            <person name="Zheng D."/>
            <person name="Pang J."/>
            <person name="Liu Y."/>
            <person name="Luo S."/>
            <person name="Meng S."/>
            <person name="Qian L."/>
            <person name="Wei D."/>
            <person name="Dai S."/>
            <person name="Zhou R."/>
        </authorList>
    </citation>
    <scope>NUCLEOTIDE SEQUENCE [LARGE SCALE GENOMIC DNA]</scope>
    <source>
        <strain evidence="1">BV-YZ2020</strain>
    </source>
</reference>